<dbReference type="Pfam" id="PF01381">
    <property type="entry name" value="HTH_3"/>
    <property type="match status" value="1"/>
</dbReference>
<comment type="caution">
    <text evidence="5">The sequence shown here is derived from an EMBL/GenBank/DDBJ whole genome shotgun (WGS) entry which is preliminary data.</text>
</comment>
<dbReference type="GO" id="GO:0005829">
    <property type="term" value="C:cytosol"/>
    <property type="evidence" value="ECO:0007669"/>
    <property type="project" value="TreeGrafter"/>
</dbReference>
<dbReference type="GO" id="GO:0003677">
    <property type="term" value="F:DNA binding"/>
    <property type="evidence" value="ECO:0007669"/>
    <property type="project" value="UniProtKB-KW"/>
</dbReference>
<evidence type="ECO:0000256" key="1">
    <source>
        <dbReference type="ARBA" id="ARBA00023015"/>
    </source>
</evidence>
<dbReference type="SMART" id="SM00530">
    <property type="entry name" value="HTH_XRE"/>
    <property type="match status" value="1"/>
</dbReference>
<gene>
    <name evidence="5" type="ORF">EDC46_1234</name>
</gene>
<dbReference type="InterPro" id="IPR050807">
    <property type="entry name" value="TransReg_Diox_bact_type"/>
</dbReference>
<evidence type="ECO:0000313" key="5">
    <source>
        <dbReference type="EMBL" id="RPE83541.1"/>
    </source>
</evidence>
<dbReference type="PANTHER" id="PTHR46797">
    <property type="entry name" value="HTH-TYPE TRANSCRIPTIONAL REGULATOR"/>
    <property type="match status" value="1"/>
</dbReference>
<keyword evidence="2" id="KW-0238">DNA-binding</keyword>
<dbReference type="CDD" id="cd00093">
    <property type="entry name" value="HTH_XRE"/>
    <property type="match status" value="1"/>
</dbReference>
<evidence type="ECO:0000313" key="6">
    <source>
        <dbReference type="Proteomes" id="UP000281691"/>
    </source>
</evidence>
<organism evidence="5 6">
    <name type="scientific">Vespertiliibacter pulmonis</name>
    <dbReference type="NCBI Taxonomy" id="1443036"/>
    <lineage>
        <taxon>Bacteria</taxon>
        <taxon>Pseudomonadati</taxon>
        <taxon>Pseudomonadota</taxon>
        <taxon>Gammaproteobacteria</taxon>
        <taxon>Pasteurellales</taxon>
        <taxon>Pasteurellaceae</taxon>
        <taxon>Vespertiliibacter</taxon>
    </lineage>
</organism>
<keyword evidence="3" id="KW-0804">Transcription</keyword>
<protein>
    <submittedName>
        <fullName evidence="5">Transcriptional regulator with XRE-family HTH domain</fullName>
    </submittedName>
</protein>
<dbReference type="PROSITE" id="PS50943">
    <property type="entry name" value="HTH_CROC1"/>
    <property type="match status" value="1"/>
</dbReference>
<name>A0A3N4VWS6_9PAST</name>
<dbReference type="InterPro" id="IPR010982">
    <property type="entry name" value="Lambda_DNA-bd_dom_sf"/>
</dbReference>
<keyword evidence="6" id="KW-1185">Reference proteome</keyword>
<dbReference type="InterPro" id="IPR001387">
    <property type="entry name" value="Cro/C1-type_HTH"/>
</dbReference>
<dbReference type="EMBL" id="RKQP01000003">
    <property type="protein sequence ID" value="RPE83541.1"/>
    <property type="molecule type" value="Genomic_DNA"/>
</dbReference>
<evidence type="ECO:0000259" key="4">
    <source>
        <dbReference type="PROSITE" id="PS50943"/>
    </source>
</evidence>
<dbReference type="RefSeq" id="WP_237306843.1">
    <property type="nucleotide sequence ID" value="NZ_CP016615.1"/>
</dbReference>
<dbReference type="AlphaFoldDB" id="A0A3N4VWS6"/>
<dbReference type="PANTHER" id="PTHR46797:SF23">
    <property type="entry name" value="HTH-TYPE TRANSCRIPTIONAL REGULATOR SUTR"/>
    <property type="match status" value="1"/>
</dbReference>
<accession>A0A3N4VWS6</accession>
<evidence type="ECO:0000256" key="3">
    <source>
        <dbReference type="ARBA" id="ARBA00023163"/>
    </source>
</evidence>
<sequence>MIKQENSELDKRVGKAVAHYRKMAGLSQAEVAEIMGLSNDAISKMERGNITLNVSRLFEFAQIFNCQASDFLIATSNRVEDQHQHLSQLLLKLNSEDRGQLLRIIEQMISWKQDHNSMP</sequence>
<proteinExistence type="predicted"/>
<dbReference type="GO" id="GO:0003700">
    <property type="term" value="F:DNA-binding transcription factor activity"/>
    <property type="evidence" value="ECO:0007669"/>
    <property type="project" value="TreeGrafter"/>
</dbReference>
<evidence type="ECO:0000256" key="2">
    <source>
        <dbReference type="ARBA" id="ARBA00023125"/>
    </source>
</evidence>
<keyword evidence="1" id="KW-0805">Transcription regulation</keyword>
<dbReference type="Proteomes" id="UP000281691">
    <property type="component" value="Unassembled WGS sequence"/>
</dbReference>
<dbReference type="Gene3D" id="1.10.260.40">
    <property type="entry name" value="lambda repressor-like DNA-binding domains"/>
    <property type="match status" value="1"/>
</dbReference>
<feature type="domain" description="HTH cro/C1-type" evidence="4">
    <location>
        <begin position="17"/>
        <end position="71"/>
    </location>
</feature>
<dbReference type="SUPFAM" id="SSF47413">
    <property type="entry name" value="lambda repressor-like DNA-binding domains"/>
    <property type="match status" value="1"/>
</dbReference>
<reference evidence="5 6" key="1">
    <citation type="submission" date="2018-11" db="EMBL/GenBank/DDBJ databases">
        <title>Genomic Encyclopedia of Type Strains, Phase IV (KMG-IV): sequencing the most valuable type-strain genomes for metagenomic binning, comparative biology and taxonomic classification.</title>
        <authorList>
            <person name="Goeker M."/>
        </authorList>
    </citation>
    <scope>NUCLEOTIDE SEQUENCE [LARGE SCALE GENOMIC DNA]</scope>
    <source>
        <strain evidence="5 6">DSM 27238</strain>
    </source>
</reference>